<dbReference type="AlphaFoldDB" id="A0A6P0UN38"/>
<dbReference type="EMBL" id="JAABOO010000002">
    <property type="protein sequence ID" value="NER13922.1"/>
    <property type="molecule type" value="Genomic_DNA"/>
</dbReference>
<protein>
    <submittedName>
        <fullName evidence="1">Uncharacterized protein</fullName>
    </submittedName>
</protein>
<keyword evidence="2" id="KW-1185">Reference proteome</keyword>
<evidence type="ECO:0000313" key="2">
    <source>
        <dbReference type="Proteomes" id="UP000468581"/>
    </source>
</evidence>
<organism evidence="1 2">
    <name type="scientific">Leptobacterium flavescens</name>
    <dbReference type="NCBI Taxonomy" id="472055"/>
    <lineage>
        <taxon>Bacteria</taxon>
        <taxon>Pseudomonadati</taxon>
        <taxon>Bacteroidota</taxon>
        <taxon>Flavobacteriia</taxon>
        <taxon>Flavobacteriales</taxon>
        <taxon>Flavobacteriaceae</taxon>
        <taxon>Leptobacterium</taxon>
    </lineage>
</organism>
<gene>
    <name evidence="1" type="ORF">GWK08_10755</name>
</gene>
<comment type="caution">
    <text evidence="1">The sequence shown here is derived from an EMBL/GenBank/DDBJ whole genome shotgun (WGS) entry which is preliminary data.</text>
</comment>
<reference evidence="1 2" key="1">
    <citation type="submission" date="2020-01" db="EMBL/GenBank/DDBJ databases">
        <title>Leptobacterium flavescens.</title>
        <authorList>
            <person name="Wang G."/>
        </authorList>
    </citation>
    <scope>NUCLEOTIDE SEQUENCE [LARGE SCALE GENOMIC DNA]</scope>
    <source>
        <strain evidence="1 2">KCTC 22160</strain>
    </source>
</reference>
<accession>A0A6P0UN38</accession>
<dbReference type="RefSeq" id="WP_163607150.1">
    <property type="nucleotide sequence ID" value="NZ_JAABOO010000002.1"/>
</dbReference>
<sequence length="77" mass="9110">MKQSKYREEVKQLLEKAYDENLITWNDGLVFNEFIPALWRALLKHEEFKEKAVEIQTEIGEQASLELLAAEINLFKK</sequence>
<dbReference type="Proteomes" id="UP000468581">
    <property type="component" value="Unassembled WGS sequence"/>
</dbReference>
<evidence type="ECO:0000313" key="1">
    <source>
        <dbReference type="EMBL" id="NER13922.1"/>
    </source>
</evidence>
<name>A0A6P0UN38_9FLAO</name>
<proteinExistence type="predicted"/>